<organism evidence="7 8">
    <name type="scientific">Candidatus Saganbacteria bacterium</name>
    <dbReference type="NCBI Taxonomy" id="2575572"/>
    <lineage>
        <taxon>Bacteria</taxon>
        <taxon>Bacillati</taxon>
        <taxon>Saganbacteria</taxon>
    </lineage>
</organism>
<evidence type="ECO:0000313" key="8">
    <source>
        <dbReference type="Proteomes" id="UP000808761"/>
    </source>
</evidence>
<evidence type="ECO:0000256" key="4">
    <source>
        <dbReference type="ARBA" id="ARBA00022827"/>
    </source>
</evidence>
<dbReference type="AlphaFoldDB" id="A0A9D6YVN7"/>
<dbReference type="PANTHER" id="PTHR43884">
    <property type="entry name" value="ACYL-COA DEHYDROGENASE"/>
    <property type="match status" value="1"/>
</dbReference>
<evidence type="ECO:0000256" key="1">
    <source>
        <dbReference type="ARBA" id="ARBA00001974"/>
    </source>
</evidence>
<dbReference type="PANTHER" id="PTHR43884:SF12">
    <property type="entry name" value="ISOVALERYL-COA DEHYDROGENASE, MITOCHONDRIAL-RELATED"/>
    <property type="match status" value="1"/>
</dbReference>
<dbReference type="GO" id="GO:0003995">
    <property type="term" value="F:acyl-CoA dehydrogenase activity"/>
    <property type="evidence" value="ECO:0007669"/>
    <property type="project" value="TreeGrafter"/>
</dbReference>
<proteinExistence type="inferred from homology"/>
<accession>A0A9D6YVN7</accession>
<dbReference type="EMBL" id="JACRKR010000037">
    <property type="protein sequence ID" value="MBI5078541.1"/>
    <property type="molecule type" value="Genomic_DNA"/>
</dbReference>
<dbReference type="InterPro" id="IPR009100">
    <property type="entry name" value="AcylCoA_DH/oxidase_NM_dom_sf"/>
</dbReference>
<feature type="non-terminal residue" evidence="7">
    <location>
        <position position="114"/>
    </location>
</feature>
<keyword evidence="5" id="KW-0560">Oxidoreductase</keyword>
<evidence type="ECO:0000256" key="2">
    <source>
        <dbReference type="ARBA" id="ARBA00009347"/>
    </source>
</evidence>
<evidence type="ECO:0000256" key="5">
    <source>
        <dbReference type="ARBA" id="ARBA00023002"/>
    </source>
</evidence>
<comment type="caution">
    <text evidence="7">The sequence shown here is derived from an EMBL/GenBank/DDBJ whole genome shotgun (WGS) entry which is preliminary data.</text>
</comment>
<reference evidence="7" key="1">
    <citation type="submission" date="2020-07" db="EMBL/GenBank/DDBJ databases">
        <title>Huge and variable diversity of episymbiotic CPR bacteria and DPANN archaea in groundwater ecosystems.</title>
        <authorList>
            <person name="He C.Y."/>
            <person name="Keren R."/>
            <person name="Whittaker M."/>
            <person name="Farag I.F."/>
            <person name="Doudna J."/>
            <person name="Cate J.H.D."/>
            <person name="Banfield J.F."/>
        </authorList>
    </citation>
    <scope>NUCLEOTIDE SEQUENCE</scope>
    <source>
        <strain evidence="7">NC_groundwater_1860_Pr3_B-0.1um_51_7</strain>
    </source>
</reference>
<comment type="similarity">
    <text evidence="2">Belongs to the acyl-CoA dehydrogenase family.</text>
</comment>
<dbReference type="GO" id="GO:0050660">
    <property type="term" value="F:flavin adenine dinucleotide binding"/>
    <property type="evidence" value="ECO:0007669"/>
    <property type="project" value="InterPro"/>
</dbReference>
<dbReference type="InterPro" id="IPR037069">
    <property type="entry name" value="AcylCoA_DH/ox_N_sf"/>
</dbReference>
<evidence type="ECO:0000259" key="6">
    <source>
        <dbReference type="Pfam" id="PF02771"/>
    </source>
</evidence>
<feature type="domain" description="Acyl-CoA dehydrogenase/oxidase N-terminal" evidence="6">
    <location>
        <begin position="6"/>
        <end position="114"/>
    </location>
</feature>
<dbReference type="FunFam" id="1.10.540.10:FF:000002">
    <property type="entry name" value="Acyl-CoA dehydrogenase FadE19"/>
    <property type="match status" value="1"/>
</dbReference>
<sequence length="114" mass="12486">MNYLLTEEQQMIRDLARKVALEKVLPKRAEWDETGEFPWEAIKALSAADLCGLYIPEEYGGMGQSVLSFCLVTEEISRICGGVGVTCAASALGAVPILLFGTEEQKKKHLPEIA</sequence>
<keyword evidence="4" id="KW-0274">FAD</keyword>
<protein>
    <submittedName>
        <fullName evidence="7">Acyl-CoA dehydrogenase family protein</fullName>
    </submittedName>
</protein>
<comment type="cofactor">
    <cofactor evidence="1">
        <name>FAD</name>
        <dbReference type="ChEBI" id="CHEBI:57692"/>
    </cofactor>
</comment>
<keyword evidence="3" id="KW-0285">Flavoprotein</keyword>
<evidence type="ECO:0000256" key="3">
    <source>
        <dbReference type="ARBA" id="ARBA00022630"/>
    </source>
</evidence>
<dbReference type="Pfam" id="PF02771">
    <property type="entry name" value="Acyl-CoA_dh_N"/>
    <property type="match status" value="1"/>
</dbReference>
<dbReference type="Gene3D" id="1.10.540.10">
    <property type="entry name" value="Acyl-CoA dehydrogenase/oxidase, N-terminal domain"/>
    <property type="match status" value="1"/>
</dbReference>
<evidence type="ECO:0000313" key="7">
    <source>
        <dbReference type="EMBL" id="MBI5078541.1"/>
    </source>
</evidence>
<gene>
    <name evidence="7" type="ORF">HZB08_00775</name>
</gene>
<dbReference type="Proteomes" id="UP000808761">
    <property type="component" value="Unassembled WGS sequence"/>
</dbReference>
<dbReference type="InterPro" id="IPR013786">
    <property type="entry name" value="AcylCoA_DH/ox_N"/>
</dbReference>
<name>A0A9D6YVN7_UNCSA</name>
<dbReference type="SUPFAM" id="SSF56645">
    <property type="entry name" value="Acyl-CoA dehydrogenase NM domain-like"/>
    <property type="match status" value="1"/>
</dbReference>